<dbReference type="InterPro" id="IPR015878">
    <property type="entry name" value="Ado_hCys_hydrolase_NAD-bd"/>
</dbReference>
<evidence type="ECO:0000313" key="8">
    <source>
        <dbReference type="Proteomes" id="UP000182690"/>
    </source>
</evidence>
<evidence type="ECO:0000313" key="7">
    <source>
        <dbReference type="EMBL" id="SDQ37448.1"/>
    </source>
</evidence>
<dbReference type="SMART" id="SM00997">
    <property type="entry name" value="AdoHcyase_NAD"/>
    <property type="match status" value="1"/>
</dbReference>
<dbReference type="GO" id="GO:0033353">
    <property type="term" value="P:S-adenosylmethionine cycle"/>
    <property type="evidence" value="ECO:0007669"/>
    <property type="project" value="TreeGrafter"/>
</dbReference>
<dbReference type="Pfam" id="PF00670">
    <property type="entry name" value="AdoHcyase_NAD"/>
    <property type="match status" value="1"/>
</dbReference>
<dbReference type="EMBL" id="FNKB01000001">
    <property type="protein sequence ID" value="SDQ37448.1"/>
    <property type="molecule type" value="Genomic_DNA"/>
</dbReference>
<accession>A0A1H1ACI5</accession>
<evidence type="ECO:0000259" key="6">
    <source>
        <dbReference type="SMART" id="SM00997"/>
    </source>
</evidence>
<dbReference type="InterPro" id="IPR036291">
    <property type="entry name" value="NAD(P)-bd_dom_sf"/>
</dbReference>
<evidence type="ECO:0000256" key="3">
    <source>
        <dbReference type="ARBA" id="ARBA00022563"/>
    </source>
</evidence>
<dbReference type="Pfam" id="PF05221">
    <property type="entry name" value="AdoHcyase"/>
    <property type="match status" value="1"/>
</dbReference>
<feature type="region of interest" description="Disordered" evidence="5">
    <location>
        <begin position="513"/>
        <end position="556"/>
    </location>
</feature>
<dbReference type="SUPFAM" id="SSF51735">
    <property type="entry name" value="NAD(P)-binding Rossmann-fold domains"/>
    <property type="match status" value="1"/>
</dbReference>
<dbReference type="AlphaFoldDB" id="A0A1H1ACI5"/>
<dbReference type="STRING" id="1079994.SAMN04488565_2511"/>
<dbReference type="InterPro" id="IPR000043">
    <property type="entry name" value="Adenosylhomocysteinase-like"/>
</dbReference>
<organism evidence="7 8">
    <name type="scientific">Leucobacter chromiiresistens</name>
    <dbReference type="NCBI Taxonomy" id="1079994"/>
    <lineage>
        <taxon>Bacteria</taxon>
        <taxon>Bacillati</taxon>
        <taxon>Actinomycetota</taxon>
        <taxon>Actinomycetes</taxon>
        <taxon>Micrococcales</taxon>
        <taxon>Microbacteriaceae</taxon>
        <taxon>Leucobacter</taxon>
    </lineage>
</organism>
<dbReference type="eggNOG" id="COG0499">
    <property type="taxonomic scope" value="Bacteria"/>
</dbReference>
<dbReference type="NCBIfam" id="NF004005">
    <property type="entry name" value="PRK05476.2-3"/>
    <property type="match status" value="1"/>
</dbReference>
<dbReference type="Gene3D" id="3.40.50.1480">
    <property type="entry name" value="Adenosylhomocysteinase-like"/>
    <property type="match status" value="1"/>
</dbReference>
<dbReference type="GO" id="GO:0005829">
    <property type="term" value="C:cytosol"/>
    <property type="evidence" value="ECO:0007669"/>
    <property type="project" value="TreeGrafter"/>
</dbReference>
<evidence type="ECO:0000256" key="5">
    <source>
        <dbReference type="SAM" id="MobiDB-lite"/>
    </source>
</evidence>
<sequence length="556" mass="57199">MTDSTECEAGAARGLAVERAIRAAARAGNRLISGATVSVDLERPEMRDHLAEALRRMGARLRPAGEAVDFAFVDRAIPDGRSVDGALHECAAADRSPAGGLPGIVVGLDGGVRPLRGASAASRIAWAAAGMPATAELAGRLGAASAHRGVRVGVSLVLEPKTAAFARLLADAGCSVAVFSAVSETDAEIAEELARDERIAVFAPRAADPARPAADVDAAHAAAILDWAPEYLIDDGAHLIRLAHSERSAALARLRGAAEETTSGVRPVREMAALDALRLPVIAVNDARTKTDFDNLIGTGQSCVFAIADVLDAASDARPYAGVAGTRWAVIGYGPVGRGVARFAAALGAEVVVVERDPVRALAALHDGHEAEASPTGLSRADVVVSATGVWHTLDARAVSSLQDGAVVAVAGGIDDEIALDELREEGWEDRGVARGVAEWRAPAQRGGRAVLVLADGGGVNYTAAEGNPIEVMDLSFATQLAALAQLTESEPRAGVHRLSEADERRVAAAALAARGGAVDPSPDSPRAGGAAQPWTVHRYRSARGERPEGDGAPTL</sequence>
<evidence type="ECO:0000256" key="2">
    <source>
        <dbReference type="ARBA" id="ARBA00007122"/>
    </source>
</evidence>
<reference evidence="7 8" key="1">
    <citation type="submission" date="2016-10" db="EMBL/GenBank/DDBJ databases">
        <authorList>
            <person name="de Groot N.N."/>
        </authorList>
    </citation>
    <scope>NUCLEOTIDE SEQUENCE [LARGE SCALE GENOMIC DNA]</scope>
    <source>
        <strain evidence="7 8">DSM 22788</strain>
    </source>
</reference>
<dbReference type="PANTHER" id="PTHR23420:SF0">
    <property type="entry name" value="ADENOSYLHOMOCYSTEINASE"/>
    <property type="match status" value="1"/>
</dbReference>
<dbReference type="Proteomes" id="UP000182690">
    <property type="component" value="Unassembled WGS sequence"/>
</dbReference>
<comment type="cofactor">
    <cofactor evidence="1">
        <name>NAD(+)</name>
        <dbReference type="ChEBI" id="CHEBI:57540"/>
    </cofactor>
</comment>
<evidence type="ECO:0000256" key="1">
    <source>
        <dbReference type="ARBA" id="ARBA00001911"/>
    </source>
</evidence>
<comment type="similarity">
    <text evidence="2">Belongs to the adenosylhomocysteinase family.</text>
</comment>
<keyword evidence="3" id="KW-0554">One-carbon metabolism</keyword>
<protein>
    <submittedName>
        <fullName evidence="7">Adenosylhomocysteinase</fullName>
    </submittedName>
</protein>
<proteinExistence type="inferred from homology"/>
<keyword evidence="4" id="KW-0520">NAD</keyword>
<dbReference type="SMART" id="SM00996">
    <property type="entry name" value="AdoHcyase"/>
    <property type="match status" value="1"/>
</dbReference>
<dbReference type="RefSeq" id="WP_244887479.1">
    <property type="nucleotide sequence ID" value="NZ_FNKB01000001.1"/>
</dbReference>
<dbReference type="PANTHER" id="PTHR23420">
    <property type="entry name" value="ADENOSYLHOMOCYSTEINASE"/>
    <property type="match status" value="1"/>
</dbReference>
<dbReference type="InterPro" id="IPR042172">
    <property type="entry name" value="Adenosylhomocyst_ase-like_sf"/>
</dbReference>
<gene>
    <name evidence="7" type="ORF">SAMN04488565_2511</name>
</gene>
<evidence type="ECO:0000256" key="4">
    <source>
        <dbReference type="ARBA" id="ARBA00023027"/>
    </source>
</evidence>
<dbReference type="GO" id="GO:0004013">
    <property type="term" value="F:adenosylhomocysteinase activity"/>
    <property type="evidence" value="ECO:0007669"/>
    <property type="project" value="TreeGrafter"/>
</dbReference>
<feature type="domain" description="S-adenosyl-L-homocysteine hydrolase NAD binding" evidence="6">
    <location>
        <begin position="295"/>
        <end position="467"/>
    </location>
</feature>
<dbReference type="Gene3D" id="3.40.50.720">
    <property type="entry name" value="NAD(P)-binding Rossmann-like Domain"/>
    <property type="match status" value="1"/>
</dbReference>
<dbReference type="SUPFAM" id="SSF52283">
    <property type="entry name" value="Formate/glycerate dehydrogenase catalytic domain-like"/>
    <property type="match status" value="1"/>
</dbReference>
<name>A0A1H1ACI5_9MICO</name>
<dbReference type="GO" id="GO:0006730">
    <property type="term" value="P:one-carbon metabolic process"/>
    <property type="evidence" value="ECO:0007669"/>
    <property type="project" value="UniProtKB-KW"/>
</dbReference>